<evidence type="ECO:0000313" key="3">
    <source>
        <dbReference type="EMBL" id="MBB6057984.1"/>
    </source>
</evidence>
<name>A0A7W9W9S8_9BACT</name>
<organism evidence="3 4">
    <name type="scientific">Hymenobacter luteus</name>
    <dbReference type="NCBI Taxonomy" id="1411122"/>
    <lineage>
        <taxon>Bacteria</taxon>
        <taxon>Pseudomonadati</taxon>
        <taxon>Bacteroidota</taxon>
        <taxon>Cytophagia</taxon>
        <taxon>Cytophagales</taxon>
        <taxon>Hymenobacteraceae</taxon>
        <taxon>Hymenobacter</taxon>
    </lineage>
</organism>
<keyword evidence="4" id="KW-1185">Reference proteome</keyword>
<comment type="caution">
    <text evidence="3">The sequence shown here is derived from an EMBL/GenBank/DDBJ whole genome shotgun (WGS) entry which is preliminary data.</text>
</comment>
<dbReference type="GO" id="GO:0008233">
    <property type="term" value="F:peptidase activity"/>
    <property type="evidence" value="ECO:0007669"/>
    <property type="project" value="UniProtKB-KW"/>
</dbReference>
<keyword evidence="2" id="KW-0732">Signal</keyword>
<keyword evidence="3" id="KW-0645">Protease</keyword>
<dbReference type="EMBL" id="JACHGG010000001">
    <property type="protein sequence ID" value="MBB6057984.1"/>
    <property type="molecule type" value="Genomic_DNA"/>
</dbReference>
<protein>
    <submittedName>
        <fullName evidence="3">Zn-dependent protease with chaperone function</fullName>
    </submittedName>
</protein>
<reference evidence="3 4" key="1">
    <citation type="submission" date="2020-08" db="EMBL/GenBank/DDBJ databases">
        <title>Genomic Encyclopedia of Type Strains, Phase IV (KMG-IV): sequencing the most valuable type-strain genomes for metagenomic binning, comparative biology and taxonomic classification.</title>
        <authorList>
            <person name="Goeker M."/>
        </authorList>
    </citation>
    <scope>NUCLEOTIDE SEQUENCE [LARGE SCALE GENOMIC DNA]</scope>
    <source>
        <strain evidence="3 4">DSM 26718</strain>
    </source>
</reference>
<feature type="signal peptide" evidence="2">
    <location>
        <begin position="1"/>
        <end position="22"/>
    </location>
</feature>
<keyword evidence="1" id="KW-1133">Transmembrane helix</keyword>
<dbReference type="GO" id="GO:0006508">
    <property type="term" value="P:proteolysis"/>
    <property type="evidence" value="ECO:0007669"/>
    <property type="project" value="UniProtKB-KW"/>
</dbReference>
<dbReference type="AlphaFoldDB" id="A0A7W9W9S8"/>
<feature type="chain" id="PRO_5031532591" evidence="2">
    <location>
        <begin position="23"/>
        <end position="139"/>
    </location>
</feature>
<evidence type="ECO:0000256" key="2">
    <source>
        <dbReference type="SAM" id="SignalP"/>
    </source>
</evidence>
<evidence type="ECO:0000313" key="4">
    <source>
        <dbReference type="Proteomes" id="UP000532746"/>
    </source>
</evidence>
<evidence type="ECO:0000256" key="1">
    <source>
        <dbReference type="SAM" id="Phobius"/>
    </source>
</evidence>
<gene>
    <name evidence="3" type="ORF">HNQ93_000814</name>
</gene>
<keyword evidence="1" id="KW-0812">Transmembrane</keyword>
<sequence>MKKLVRGALLGAGLCWPLLAYAGEQEDKYVFLLVGGVGGMLVGVGLYGLLMVLVALFVRPRAVVWTAFALGGTFLVYMQYTSLQILGAAARLGQRLEQAPAAGTVAVLLKAGGVVMLLFGVLIFRVAFRLWQRREARRK</sequence>
<feature type="transmembrane region" description="Helical" evidence="1">
    <location>
        <begin position="62"/>
        <end position="80"/>
    </location>
</feature>
<proteinExistence type="predicted"/>
<feature type="transmembrane region" description="Helical" evidence="1">
    <location>
        <begin position="100"/>
        <end position="128"/>
    </location>
</feature>
<accession>A0A7W9W9S8</accession>
<feature type="transmembrane region" description="Helical" evidence="1">
    <location>
        <begin position="32"/>
        <end position="55"/>
    </location>
</feature>
<dbReference type="Proteomes" id="UP000532746">
    <property type="component" value="Unassembled WGS sequence"/>
</dbReference>
<dbReference type="RefSeq" id="WP_183401834.1">
    <property type="nucleotide sequence ID" value="NZ_JACHGG010000001.1"/>
</dbReference>
<keyword evidence="1" id="KW-0472">Membrane</keyword>
<keyword evidence="3" id="KW-0378">Hydrolase</keyword>